<evidence type="ECO:0000313" key="10">
    <source>
        <dbReference type="EMBL" id="CAD8737652.1"/>
    </source>
</evidence>
<feature type="transmembrane region" description="Helical" evidence="8">
    <location>
        <begin position="88"/>
        <end position="107"/>
    </location>
</feature>
<dbReference type="Pfam" id="PF01694">
    <property type="entry name" value="Rhomboid"/>
    <property type="match status" value="1"/>
</dbReference>
<feature type="domain" description="Peptidase S54 rhomboid" evidence="9">
    <location>
        <begin position="53"/>
        <end position="199"/>
    </location>
</feature>
<dbReference type="EMBL" id="HBFX01062755">
    <property type="protein sequence ID" value="CAD8986888.1"/>
    <property type="molecule type" value="Transcribed_RNA"/>
</dbReference>
<evidence type="ECO:0000256" key="8">
    <source>
        <dbReference type="SAM" id="Phobius"/>
    </source>
</evidence>
<dbReference type="AlphaFoldDB" id="A0A6U5CWQ2"/>
<feature type="transmembrane region" description="Helical" evidence="8">
    <location>
        <begin position="196"/>
        <end position="220"/>
    </location>
</feature>
<dbReference type="GO" id="GO:0004252">
    <property type="term" value="F:serine-type endopeptidase activity"/>
    <property type="evidence" value="ECO:0007669"/>
    <property type="project" value="InterPro"/>
</dbReference>
<dbReference type="Gene3D" id="1.20.1540.10">
    <property type="entry name" value="Rhomboid-like"/>
    <property type="match status" value="1"/>
</dbReference>
<feature type="transmembrane region" description="Helical" evidence="8">
    <location>
        <begin position="127"/>
        <end position="143"/>
    </location>
</feature>
<dbReference type="InterPro" id="IPR022764">
    <property type="entry name" value="Peptidase_S54_rhomboid_dom"/>
</dbReference>
<dbReference type="PANTHER" id="PTHR43066:SF1">
    <property type="entry name" value="RHOMBOID PROTEIN 2"/>
    <property type="match status" value="1"/>
</dbReference>
<proteinExistence type="inferred from homology"/>
<keyword evidence="7 8" id="KW-0472">Membrane</keyword>
<dbReference type="GO" id="GO:0016020">
    <property type="term" value="C:membrane"/>
    <property type="evidence" value="ECO:0007669"/>
    <property type="project" value="UniProtKB-SubCell"/>
</dbReference>
<evidence type="ECO:0000256" key="7">
    <source>
        <dbReference type="ARBA" id="ARBA00023136"/>
    </source>
</evidence>
<keyword evidence="3" id="KW-0645">Protease</keyword>
<sequence length="268" mass="29641">MVDSDLPLIAQPVNYPASSCVIGICCLVCYYLNSRGLGYEDVGSSYWLVVIEGQWWRTITASVSHLSVVHLMFNCYSTWQLREAERHLGVITYLLVTLRLLGLSILMQLSLHAALRHTRSGDRSQRAIGIGYSGIVFGWMTWASLHQQGAHLNLFFFRVPFSISPFVSLIVTQVMIPNVDFWGHLAGIAAGYIEGWGLVAWLTGFWLLQAVIWAGIAVLVSLVRSGVTVPGVEEIGLSESDRACAAAAYSSQADPWLTPRSRREIPNV</sequence>
<evidence type="ECO:0000259" key="9">
    <source>
        <dbReference type="Pfam" id="PF01694"/>
    </source>
</evidence>
<dbReference type="EMBL" id="HBFK01006956">
    <property type="protein sequence ID" value="CAD8737652.1"/>
    <property type="molecule type" value="Transcribed_RNA"/>
</dbReference>
<dbReference type="GO" id="GO:0006508">
    <property type="term" value="P:proteolysis"/>
    <property type="evidence" value="ECO:0007669"/>
    <property type="project" value="UniProtKB-KW"/>
</dbReference>
<evidence type="ECO:0000256" key="3">
    <source>
        <dbReference type="ARBA" id="ARBA00022670"/>
    </source>
</evidence>
<evidence type="ECO:0000256" key="4">
    <source>
        <dbReference type="ARBA" id="ARBA00022692"/>
    </source>
</evidence>
<dbReference type="SUPFAM" id="SSF144091">
    <property type="entry name" value="Rhomboid-like"/>
    <property type="match status" value="1"/>
</dbReference>
<gene>
    <name evidence="11" type="ORF">HAND00432_LOCUS37901</name>
    <name evidence="10" type="ORF">HAND1043_LOCUS4144</name>
</gene>
<evidence type="ECO:0000313" key="11">
    <source>
        <dbReference type="EMBL" id="CAD8986888.1"/>
    </source>
</evidence>
<protein>
    <recommendedName>
        <fullName evidence="9">Peptidase S54 rhomboid domain-containing protein</fullName>
    </recommendedName>
</protein>
<comment type="subcellular location">
    <subcellularLocation>
        <location evidence="1">Membrane</location>
        <topology evidence="1">Multi-pass membrane protein</topology>
    </subcellularLocation>
</comment>
<comment type="similarity">
    <text evidence="2">Belongs to the peptidase S54 family.</text>
</comment>
<evidence type="ECO:0000256" key="5">
    <source>
        <dbReference type="ARBA" id="ARBA00022801"/>
    </source>
</evidence>
<reference evidence="11" key="1">
    <citation type="submission" date="2021-01" db="EMBL/GenBank/DDBJ databases">
        <authorList>
            <person name="Corre E."/>
            <person name="Pelletier E."/>
            <person name="Niang G."/>
            <person name="Scheremetjew M."/>
            <person name="Finn R."/>
            <person name="Kale V."/>
            <person name="Holt S."/>
            <person name="Cochrane G."/>
            <person name="Meng A."/>
            <person name="Brown T."/>
            <person name="Cohen L."/>
        </authorList>
    </citation>
    <scope>NUCLEOTIDE SEQUENCE</scope>
    <source>
        <strain evidence="10">CCMP441</strain>
        <strain evidence="11">CCMP644</strain>
    </source>
</reference>
<keyword evidence="6 8" id="KW-1133">Transmembrane helix</keyword>
<name>A0A6U5CWQ2_HEMAN</name>
<keyword evidence="5" id="KW-0378">Hydrolase</keyword>
<feature type="transmembrane region" description="Helical" evidence="8">
    <location>
        <begin position="12"/>
        <end position="33"/>
    </location>
</feature>
<dbReference type="InterPro" id="IPR035952">
    <property type="entry name" value="Rhomboid-like_sf"/>
</dbReference>
<evidence type="ECO:0000256" key="6">
    <source>
        <dbReference type="ARBA" id="ARBA00022989"/>
    </source>
</evidence>
<feature type="transmembrane region" description="Helical" evidence="8">
    <location>
        <begin position="155"/>
        <end position="176"/>
    </location>
</feature>
<evidence type="ECO:0000256" key="2">
    <source>
        <dbReference type="ARBA" id="ARBA00009045"/>
    </source>
</evidence>
<keyword evidence="4 8" id="KW-0812">Transmembrane</keyword>
<organism evidence="11">
    <name type="scientific">Hemiselmis andersenii</name>
    <name type="common">Cryptophyte alga</name>
    <dbReference type="NCBI Taxonomy" id="464988"/>
    <lineage>
        <taxon>Eukaryota</taxon>
        <taxon>Cryptophyceae</taxon>
        <taxon>Cryptomonadales</taxon>
        <taxon>Hemiselmidaceae</taxon>
        <taxon>Hemiselmis</taxon>
    </lineage>
</organism>
<dbReference type="PANTHER" id="PTHR43066">
    <property type="entry name" value="RHOMBOID-RELATED PROTEIN"/>
    <property type="match status" value="1"/>
</dbReference>
<accession>A0A6U5CWQ2</accession>
<evidence type="ECO:0000256" key="1">
    <source>
        <dbReference type="ARBA" id="ARBA00004141"/>
    </source>
</evidence>